<dbReference type="Proteomes" id="UP000184520">
    <property type="component" value="Unassembled WGS sequence"/>
</dbReference>
<reference evidence="2" key="1">
    <citation type="submission" date="2016-11" db="EMBL/GenBank/DDBJ databases">
        <authorList>
            <person name="Varghese N."/>
            <person name="Submissions S."/>
        </authorList>
    </citation>
    <scope>NUCLEOTIDE SEQUENCE [LARGE SCALE GENOMIC DNA]</scope>
    <source>
        <strain evidence="2">CGMCC 1.8995</strain>
    </source>
</reference>
<proteinExistence type="predicted"/>
<evidence type="ECO:0000313" key="2">
    <source>
        <dbReference type="Proteomes" id="UP000184520"/>
    </source>
</evidence>
<organism evidence="1 2">
    <name type="scientific">Marisediminitalea aggregata</name>
    <dbReference type="NCBI Taxonomy" id="634436"/>
    <lineage>
        <taxon>Bacteria</taxon>
        <taxon>Pseudomonadati</taxon>
        <taxon>Pseudomonadota</taxon>
        <taxon>Gammaproteobacteria</taxon>
        <taxon>Alteromonadales</taxon>
        <taxon>Alteromonadaceae</taxon>
        <taxon>Marisediminitalea</taxon>
    </lineage>
</organism>
<dbReference type="AlphaFoldDB" id="A0A1M5H358"/>
<dbReference type="EMBL" id="FQWD01000002">
    <property type="protein sequence ID" value="SHG10336.1"/>
    <property type="molecule type" value="Genomic_DNA"/>
</dbReference>
<evidence type="ECO:0000313" key="1">
    <source>
        <dbReference type="EMBL" id="SHG10336.1"/>
    </source>
</evidence>
<sequence>MATFIKQIISKPTTKGTSGKPVECNYSNNYYGDQVCRPANPAATDNR</sequence>
<keyword evidence="2" id="KW-1185">Reference proteome</keyword>
<accession>A0A1M5H358</accession>
<gene>
    <name evidence="1" type="ORF">SAMN05216361_1286</name>
</gene>
<name>A0A1M5H358_9ALTE</name>
<protein>
    <submittedName>
        <fullName evidence="1">Uncharacterized protein</fullName>
    </submittedName>
</protein>
<dbReference type="RefSeq" id="WP_175555770.1">
    <property type="nucleotide sequence ID" value="NZ_FQWD01000002.1"/>
</dbReference>